<keyword evidence="2" id="KW-1185">Reference proteome</keyword>
<dbReference type="Proteomes" id="UP001159363">
    <property type="component" value="Chromosome 7"/>
</dbReference>
<sequence>MYMFESGHIVRLQEAGWSFCHTVHHNGHAHVTAEHTVGTRRTDGLSDFDSSTFTRSCNQWPCPLEVLMPMPTMFVLVLLPASRACHGHTMCGIILATLTTPPTLQNLHEHEQIFKLYGMDYQRTHLQCHSVSGKMCSQTWWPDVLRGLQPDTKLAILSREVKKAYKAMIGSIIEYAAVVYDPYVEKEAFELEKVRRNAVRWGRDKWGRQRVTDMNESHEMSVHGTRDPVKIIKHNAYFGTTHTSAQRILQHNAYFSTMHTSAQHILQHNAYFSTMHTSAQCILQHNAYFSTTHTSAQ</sequence>
<evidence type="ECO:0000313" key="2">
    <source>
        <dbReference type="Proteomes" id="UP001159363"/>
    </source>
</evidence>
<organism evidence="1 2">
    <name type="scientific">Dryococelus australis</name>
    <dbReference type="NCBI Taxonomy" id="614101"/>
    <lineage>
        <taxon>Eukaryota</taxon>
        <taxon>Metazoa</taxon>
        <taxon>Ecdysozoa</taxon>
        <taxon>Arthropoda</taxon>
        <taxon>Hexapoda</taxon>
        <taxon>Insecta</taxon>
        <taxon>Pterygota</taxon>
        <taxon>Neoptera</taxon>
        <taxon>Polyneoptera</taxon>
        <taxon>Phasmatodea</taxon>
        <taxon>Verophasmatodea</taxon>
        <taxon>Anareolatae</taxon>
        <taxon>Phasmatidae</taxon>
        <taxon>Eurycanthinae</taxon>
        <taxon>Dryococelus</taxon>
    </lineage>
</organism>
<comment type="caution">
    <text evidence="1">The sequence shown here is derived from an EMBL/GenBank/DDBJ whole genome shotgun (WGS) entry which is preliminary data.</text>
</comment>
<accession>A0ABQ9GWD0</accession>
<reference evidence="1 2" key="1">
    <citation type="submission" date="2023-02" db="EMBL/GenBank/DDBJ databases">
        <title>LHISI_Scaffold_Assembly.</title>
        <authorList>
            <person name="Stuart O.P."/>
            <person name="Cleave R."/>
            <person name="Magrath M.J.L."/>
            <person name="Mikheyev A.S."/>
        </authorList>
    </citation>
    <scope>NUCLEOTIDE SEQUENCE [LARGE SCALE GENOMIC DNA]</scope>
    <source>
        <strain evidence="1">Daus_M_001</strain>
        <tissue evidence="1">Leg muscle</tissue>
    </source>
</reference>
<proteinExistence type="predicted"/>
<evidence type="ECO:0000313" key="1">
    <source>
        <dbReference type="EMBL" id="KAJ8876330.1"/>
    </source>
</evidence>
<dbReference type="EMBL" id="JARBHB010000008">
    <property type="protein sequence ID" value="KAJ8876330.1"/>
    <property type="molecule type" value="Genomic_DNA"/>
</dbReference>
<gene>
    <name evidence="1" type="ORF">PR048_020775</name>
</gene>
<name>A0ABQ9GWD0_9NEOP</name>
<protein>
    <recommendedName>
        <fullName evidence="3">Sperm-lysin</fullName>
    </recommendedName>
</protein>
<evidence type="ECO:0008006" key="3">
    <source>
        <dbReference type="Google" id="ProtNLM"/>
    </source>
</evidence>